<keyword evidence="1" id="KW-0862">Zinc</keyword>
<organism evidence="3 4">
    <name type="scientific">Acaulospora morrowiae</name>
    <dbReference type="NCBI Taxonomy" id="94023"/>
    <lineage>
        <taxon>Eukaryota</taxon>
        <taxon>Fungi</taxon>
        <taxon>Fungi incertae sedis</taxon>
        <taxon>Mucoromycota</taxon>
        <taxon>Glomeromycotina</taxon>
        <taxon>Glomeromycetes</taxon>
        <taxon>Diversisporales</taxon>
        <taxon>Acaulosporaceae</taxon>
        <taxon>Acaulospora</taxon>
    </lineage>
</organism>
<dbReference type="AlphaFoldDB" id="A0A9N8ZSY6"/>
<accession>A0A9N8ZSY6</accession>
<reference evidence="3" key="1">
    <citation type="submission" date="2021-06" db="EMBL/GenBank/DDBJ databases">
        <authorList>
            <person name="Kallberg Y."/>
            <person name="Tangrot J."/>
            <person name="Rosling A."/>
        </authorList>
    </citation>
    <scope>NUCLEOTIDE SEQUENCE</scope>
    <source>
        <strain evidence="3">CL551</strain>
    </source>
</reference>
<dbReference type="SUPFAM" id="SSF57667">
    <property type="entry name" value="beta-beta-alpha zinc fingers"/>
    <property type="match status" value="1"/>
</dbReference>
<name>A0A9N8ZSY6_9GLOM</name>
<keyword evidence="4" id="KW-1185">Reference proteome</keyword>
<dbReference type="EMBL" id="CAJVPV010001715">
    <property type="protein sequence ID" value="CAG8506082.1"/>
    <property type="molecule type" value="Genomic_DNA"/>
</dbReference>
<dbReference type="GO" id="GO:0008270">
    <property type="term" value="F:zinc ion binding"/>
    <property type="evidence" value="ECO:0007669"/>
    <property type="project" value="UniProtKB-KW"/>
</dbReference>
<evidence type="ECO:0000259" key="2">
    <source>
        <dbReference type="PROSITE" id="PS50157"/>
    </source>
</evidence>
<keyword evidence="1" id="KW-0479">Metal-binding</keyword>
<dbReference type="InterPro" id="IPR013087">
    <property type="entry name" value="Znf_C2H2_type"/>
</dbReference>
<evidence type="ECO:0000313" key="4">
    <source>
        <dbReference type="Proteomes" id="UP000789342"/>
    </source>
</evidence>
<dbReference type="PROSITE" id="PS50157">
    <property type="entry name" value="ZINC_FINGER_C2H2_2"/>
    <property type="match status" value="1"/>
</dbReference>
<sequence length="208" mass="24148">MIQTNVPHLHVSASVTLHTANGDGGYEMYTFIATFESFPPPSETSSYMIFRFNDKDHGIICGYINSNGLDFIDRVKDIISVESTGHIDENMDEENLDPSIFEDTEGSAILLNYTHLDYVVCRVDDNSELTLICYIGEEVLNLLKERELVRKHICRDCKKLYKYPCHLRYHMQVHTNERLECRVEGCKKSYTLEVNRRRHEKSHVPNQN</sequence>
<dbReference type="Proteomes" id="UP000789342">
    <property type="component" value="Unassembled WGS sequence"/>
</dbReference>
<evidence type="ECO:0000313" key="3">
    <source>
        <dbReference type="EMBL" id="CAG8506082.1"/>
    </source>
</evidence>
<dbReference type="OrthoDB" id="8117402at2759"/>
<dbReference type="SMART" id="SM00355">
    <property type="entry name" value="ZnF_C2H2"/>
    <property type="match status" value="2"/>
</dbReference>
<feature type="domain" description="C2H2-type" evidence="2">
    <location>
        <begin position="152"/>
        <end position="179"/>
    </location>
</feature>
<proteinExistence type="predicted"/>
<protein>
    <submittedName>
        <fullName evidence="3">15775_t:CDS:1</fullName>
    </submittedName>
</protein>
<comment type="caution">
    <text evidence="3">The sequence shown here is derived from an EMBL/GenBank/DDBJ whole genome shotgun (WGS) entry which is preliminary data.</text>
</comment>
<keyword evidence="1" id="KW-0863">Zinc-finger</keyword>
<gene>
    <name evidence="3" type="ORF">AMORRO_LOCUS3493</name>
</gene>
<dbReference type="PROSITE" id="PS00028">
    <property type="entry name" value="ZINC_FINGER_C2H2_1"/>
    <property type="match status" value="2"/>
</dbReference>
<dbReference type="InterPro" id="IPR036236">
    <property type="entry name" value="Znf_C2H2_sf"/>
</dbReference>
<evidence type="ECO:0000256" key="1">
    <source>
        <dbReference type="PROSITE-ProRule" id="PRU00042"/>
    </source>
</evidence>
<dbReference type="Gene3D" id="3.30.160.60">
    <property type="entry name" value="Classic Zinc Finger"/>
    <property type="match status" value="1"/>
</dbReference>